<sequence>MCTYRGCRDFSLTSRLTAEHEAIVNAAGRLRTAIGTDPAEATALLADLRAAYTMRAAFRGE</sequence>
<name>A0A919JQH5_9ACTN</name>
<accession>A0A919JQH5</accession>
<protein>
    <submittedName>
        <fullName evidence="1">Uncharacterized protein</fullName>
    </submittedName>
</protein>
<comment type="caution">
    <text evidence="1">The sequence shown here is derived from an EMBL/GenBank/DDBJ whole genome shotgun (WGS) entry which is preliminary data.</text>
</comment>
<dbReference type="AlphaFoldDB" id="A0A919JQH5"/>
<keyword evidence="2" id="KW-1185">Reference proteome</keyword>
<proteinExistence type="predicted"/>
<dbReference type="EMBL" id="BOMQ01000088">
    <property type="protein sequence ID" value="GIE53605.1"/>
    <property type="molecule type" value="Genomic_DNA"/>
</dbReference>
<evidence type="ECO:0000313" key="1">
    <source>
        <dbReference type="EMBL" id="GIE53605.1"/>
    </source>
</evidence>
<dbReference type="Proteomes" id="UP000647172">
    <property type="component" value="Unassembled WGS sequence"/>
</dbReference>
<evidence type="ECO:0000313" key="2">
    <source>
        <dbReference type="Proteomes" id="UP000647172"/>
    </source>
</evidence>
<gene>
    <name evidence="1" type="ORF">Ani05nite_71390</name>
</gene>
<organism evidence="1 2">
    <name type="scientific">Actinoplanes nipponensis</name>
    <dbReference type="NCBI Taxonomy" id="135950"/>
    <lineage>
        <taxon>Bacteria</taxon>
        <taxon>Bacillati</taxon>
        <taxon>Actinomycetota</taxon>
        <taxon>Actinomycetes</taxon>
        <taxon>Micromonosporales</taxon>
        <taxon>Micromonosporaceae</taxon>
        <taxon>Actinoplanes</taxon>
    </lineage>
</organism>
<reference evidence="1" key="1">
    <citation type="submission" date="2021-01" db="EMBL/GenBank/DDBJ databases">
        <title>Whole genome shotgun sequence of Actinoplanes nipponensis NBRC 14063.</title>
        <authorList>
            <person name="Komaki H."/>
            <person name="Tamura T."/>
        </authorList>
    </citation>
    <scope>NUCLEOTIDE SEQUENCE</scope>
    <source>
        <strain evidence="1">NBRC 14063</strain>
    </source>
</reference>